<protein>
    <submittedName>
        <fullName evidence="5">Ribonuclease H-like domain-containing protein</fullName>
    </submittedName>
</protein>
<accession>A0A6L2MF56</accession>
<proteinExistence type="predicted"/>
<sequence>MAIREFKKFFKRRGRFVRQPRDEKKSFQRSRDDKNGKSERKCFRCGDLNHLIRECSKPPRNKNQIAFVGGSWSDSCEEEEEKTKDETCLMAQASNEICLGIDLEPDEWVKDSGCTKHMAGNRKLFFTYKAYNRSNVIFGNNLRGYIIGKCTISHDSLNIANVEHVNNLEFNLEVILNGDSPVPTCIFEGVVQPVAATTAEQKLVRKNELKARVSAAVNVSAVGTTLSALTLPNIDSLSNAVIYSFFVSQYSSPQLDNEDLKQIDVDDLEEMDLKWQMAMLTMRARRVTVAKASAVSAAQDKQGTWVWRPKGLVLDHDLRTTSALMTFKLPSIGFMRLFGCPVTILNTLDPLGKFQGKVDEGFLVGYSLCRLGKVFQGLRHLFLKVCLLLDNLQKKELQRRKLKLMMLLRKMLLRMLLMMLFHHLHLMTFHLLYKNHLHLLNNHKHVGNLENDNAAKKLVIIKLKARVKRLEKANMVKSSKLRRLRKVRASKQVESSDAMEDVFNQGRMIDDMHKDKGIELVKDAEVAESEGRHAAQQAEKQAEIYNLDLDHSSKVLSMLEDDSEVQEVVEVVTTSKLITEVVTAAASQVSVASATIPAVKPSIPAAAPTVVAAYTRRRNGVIIRDPEEELSSRTPAETLKVKDKGEGILVETPKPIKKKDQIKLDAKYARKLHEEINKDEFNKDIDWDATIDHNTAGYKMDFFKGMTEEMEEEDQEIIKSINETLAQKAAKRRKLSEEAQEAEDLRKRLEVVEDEDDDVFVEATPLESKVPIMDYQIVLIDNKPRFKIIKADETHQFYISFTTLLKNFDREDLKNFWRIVKERFSTSKPTNFLDEYLLLTLKTMFEEPDGQDAI</sequence>
<dbReference type="PROSITE" id="PS50158">
    <property type="entry name" value="ZF_CCHC"/>
    <property type="match status" value="1"/>
</dbReference>
<organism evidence="5">
    <name type="scientific">Tanacetum cinerariifolium</name>
    <name type="common">Dalmatian daisy</name>
    <name type="synonym">Chrysanthemum cinerariifolium</name>
    <dbReference type="NCBI Taxonomy" id="118510"/>
    <lineage>
        <taxon>Eukaryota</taxon>
        <taxon>Viridiplantae</taxon>
        <taxon>Streptophyta</taxon>
        <taxon>Embryophyta</taxon>
        <taxon>Tracheophyta</taxon>
        <taxon>Spermatophyta</taxon>
        <taxon>Magnoliopsida</taxon>
        <taxon>eudicotyledons</taxon>
        <taxon>Gunneridae</taxon>
        <taxon>Pentapetalae</taxon>
        <taxon>asterids</taxon>
        <taxon>campanulids</taxon>
        <taxon>Asterales</taxon>
        <taxon>Asteraceae</taxon>
        <taxon>Asteroideae</taxon>
        <taxon>Anthemideae</taxon>
        <taxon>Anthemidinae</taxon>
        <taxon>Tanacetum</taxon>
    </lineage>
</organism>
<dbReference type="Gene3D" id="4.10.60.10">
    <property type="entry name" value="Zinc finger, CCHC-type"/>
    <property type="match status" value="1"/>
</dbReference>
<dbReference type="GO" id="GO:0008270">
    <property type="term" value="F:zinc ion binding"/>
    <property type="evidence" value="ECO:0007669"/>
    <property type="project" value="UniProtKB-KW"/>
</dbReference>
<keyword evidence="2" id="KW-0175">Coiled coil</keyword>
<evidence type="ECO:0000256" key="1">
    <source>
        <dbReference type="PROSITE-ProRule" id="PRU00047"/>
    </source>
</evidence>
<dbReference type="AlphaFoldDB" id="A0A6L2MF56"/>
<comment type="caution">
    <text evidence="5">The sequence shown here is derived from an EMBL/GenBank/DDBJ whole genome shotgun (WGS) entry which is preliminary data.</text>
</comment>
<dbReference type="InterPro" id="IPR001878">
    <property type="entry name" value="Znf_CCHC"/>
</dbReference>
<dbReference type="GO" id="GO:0003676">
    <property type="term" value="F:nucleic acid binding"/>
    <property type="evidence" value="ECO:0007669"/>
    <property type="project" value="InterPro"/>
</dbReference>
<gene>
    <name evidence="5" type="ORF">Tci_044604</name>
</gene>
<keyword evidence="1" id="KW-0862">Zinc</keyword>
<feature type="domain" description="CCHC-type" evidence="4">
    <location>
        <begin position="40"/>
        <end position="57"/>
    </location>
</feature>
<evidence type="ECO:0000313" key="5">
    <source>
        <dbReference type="EMBL" id="GEU72626.1"/>
    </source>
</evidence>
<feature type="coiled-coil region" evidence="2">
    <location>
        <begin position="718"/>
        <end position="755"/>
    </location>
</feature>
<name>A0A6L2MF56_TANCI</name>
<dbReference type="Pfam" id="PF22936">
    <property type="entry name" value="Pol_BBD"/>
    <property type="match status" value="1"/>
</dbReference>
<keyword evidence="1" id="KW-0863">Zinc-finger</keyword>
<dbReference type="InterPro" id="IPR054722">
    <property type="entry name" value="PolX-like_BBD"/>
</dbReference>
<dbReference type="InterPro" id="IPR036875">
    <property type="entry name" value="Znf_CCHC_sf"/>
</dbReference>
<dbReference type="EMBL" id="BKCJ010006529">
    <property type="protein sequence ID" value="GEU72626.1"/>
    <property type="molecule type" value="Genomic_DNA"/>
</dbReference>
<keyword evidence="1" id="KW-0479">Metal-binding</keyword>
<evidence type="ECO:0000259" key="4">
    <source>
        <dbReference type="PROSITE" id="PS50158"/>
    </source>
</evidence>
<reference evidence="5" key="1">
    <citation type="journal article" date="2019" name="Sci. Rep.">
        <title>Draft genome of Tanacetum cinerariifolium, the natural source of mosquito coil.</title>
        <authorList>
            <person name="Yamashiro T."/>
            <person name="Shiraishi A."/>
            <person name="Satake H."/>
            <person name="Nakayama K."/>
        </authorList>
    </citation>
    <scope>NUCLEOTIDE SEQUENCE</scope>
</reference>
<evidence type="ECO:0000256" key="3">
    <source>
        <dbReference type="SAM" id="MobiDB-lite"/>
    </source>
</evidence>
<feature type="region of interest" description="Disordered" evidence="3">
    <location>
        <begin position="19"/>
        <end position="39"/>
    </location>
</feature>
<dbReference type="SUPFAM" id="SSF57756">
    <property type="entry name" value="Retrovirus zinc finger-like domains"/>
    <property type="match status" value="1"/>
</dbReference>
<evidence type="ECO:0000256" key="2">
    <source>
        <dbReference type="SAM" id="Coils"/>
    </source>
</evidence>